<dbReference type="AlphaFoldDB" id="A0A6C2D308"/>
<keyword evidence="2" id="KW-1185">Reference proteome</keyword>
<dbReference type="RefSeq" id="WP_148577971.1">
    <property type="nucleotide sequence ID" value="NZ_SDKK01000004.1"/>
</dbReference>
<comment type="caution">
    <text evidence="1">The sequence shown here is derived from an EMBL/GenBank/DDBJ whole genome shotgun (WGS) entry which is preliminary data.</text>
</comment>
<organism evidence="1 2">
    <name type="scientific">Zoogloea oleivorans</name>
    <dbReference type="NCBI Taxonomy" id="1552750"/>
    <lineage>
        <taxon>Bacteria</taxon>
        <taxon>Pseudomonadati</taxon>
        <taxon>Pseudomonadota</taxon>
        <taxon>Betaproteobacteria</taxon>
        <taxon>Rhodocyclales</taxon>
        <taxon>Zoogloeaceae</taxon>
        <taxon>Zoogloea</taxon>
    </lineage>
</organism>
<accession>A0A6C2D308</accession>
<sequence>MMASSNAPQSSRPGLPCANPCPRCAATLDCDKVSRDMDLESMPDEIDLLQVLWSQIRSYCNEFAPGPRAS</sequence>
<dbReference type="Proteomes" id="UP000389128">
    <property type="component" value="Unassembled WGS sequence"/>
</dbReference>
<protein>
    <submittedName>
        <fullName evidence="1">Uncharacterized protein</fullName>
    </submittedName>
</protein>
<reference evidence="1 2" key="1">
    <citation type="submission" date="2019-01" db="EMBL/GenBank/DDBJ databases">
        <title>Zoogloea oleivorans genome sequencing and assembly.</title>
        <authorList>
            <person name="Tancsics A."/>
            <person name="Farkas M."/>
            <person name="Kriszt B."/>
            <person name="Maroti G."/>
            <person name="Horvath B."/>
        </authorList>
    </citation>
    <scope>NUCLEOTIDE SEQUENCE [LARGE SCALE GENOMIC DNA]</scope>
    <source>
        <strain evidence="1 2">Buc</strain>
    </source>
</reference>
<gene>
    <name evidence="1" type="ORF">ETQ85_05050</name>
</gene>
<evidence type="ECO:0000313" key="1">
    <source>
        <dbReference type="EMBL" id="TYC60768.1"/>
    </source>
</evidence>
<evidence type="ECO:0000313" key="2">
    <source>
        <dbReference type="Proteomes" id="UP000389128"/>
    </source>
</evidence>
<proteinExistence type="predicted"/>
<name>A0A6C2D308_9RHOO</name>
<dbReference type="EMBL" id="SDKK01000004">
    <property type="protein sequence ID" value="TYC60768.1"/>
    <property type="molecule type" value="Genomic_DNA"/>
</dbReference>